<accession>A0AAD9NRH8</accession>
<evidence type="ECO:0000256" key="12">
    <source>
        <dbReference type="ARBA" id="ARBA00023136"/>
    </source>
</evidence>
<keyword evidence="12 16" id="KW-0472">Membrane</keyword>
<dbReference type="PANTHER" id="PTHR10721:SF1">
    <property type="entry name" value="MITOCHONDRIAL IMPORT INNER MEMBRANE TRANSLOCASE SUBUNIT TIM44"/>
    <property type="match status" value="1"/>
</dbReference>
<evidence type="ECO:0000256" key="15">
    <source>
        <dbReference type="ARBA" id="ARBA00074309"/>
    </source>
</evidence>
<keyword evidence="4" id="KW-0597">Phosphoprotein</keyword>
<comment type="function">
    <text evidence="13">Essential component of the PAM complex, a complex required for the translocation of transit peptide-containing proteins from the inner membrane into the mitochondrial matrix in an ATP-dependent manner. Recruits mitochondrial HSP70 to drive protein translocation into the matrix using ATP as an energy source.</text>
</comment>
<keyword evidence="5" id="KW-0547">Nucleotide-binding</keyword>
<dbReference type="SUPFAM" id="SSF54427">
    <property type="entry name" value="NTF2-like"/>
    <property type="match status" value="1"/>
</dbReference>
<evidence type="ECO:0000313" key="19">
    <source>
        <dbReference type="EMBL" id="KAK2179725.1"/>
    </source>
</evidence>
<keyword evidence="8 16" id="KW-0653">Protein transport</keyword>
<evidence type="ECO:0000256" key="10">
    <source>
        <dbReference type="ARBA" id="ARBA00023010"/>
    </source>
</evidence>
<name>A0AAD9NRH8_RIDPI</name>
<evidence type="ECO:0000256" key="11">
    <source>
        <dbReference type="ARBA" id="ARBA00023128"/>
    </source>
</evidence>
<evidence type="ECO:0000256" key="7">
    <source>
        <dbReference type="ARBA" id="ARBA00022840"/>
    </source>
</evidence>
<sequence length="457" mass="52599">MATMVGHVFSKTSRNILRYRGIHLECVRCASLCPNTTTFPTKYRHGNKYSNTQLQQVRHMSQKPGFLKQLVDNIKNEMTKNKEMKDSLQKFREEAEKLEQTEALQKAREKYQSIEAETAKGSDAAKKTFTIFQEKLKETLEEAEKTELAKKGKVFTDELSKTARQAAKKISEQSEQLSQTSVYRTVSEGMKAVKTEIDETALSRARLYRPPVKLRKRQQTLEENEERVVEANTEATGMVMHKDSRWYQSWQTFKDNNQIVTKLFDMKAKYDESDHLVVRATRAFTEKFTDIFGNVFSKTEMSEVLTEIVKADPNFDKERFIREVQHDIIPNILEAMVRGELEILKDWCYEAAYNLIAQPIKQVVGAGYKIDSRVLDINNVDIVAGKIMEQGPVLVMSFNAQQVIVVRDSKGNVVEGDPDKIMKIFHVWAFCRDQSVLDPKAAWRIIDISSSPAEQWV</sequence>
<keyword evidence="20" id="KW-1185">Reference proteome</keyword>
<evidence type="ECO:0000256" key="1">
    <source>
        <dbReference type="ARBA" id="ARBA00004443"/>
    </source>
</evidence>
<dbReference type="EMBL" id="JAODUO010000475">
    <property type="protein sequence ID" value="KAK2179725.1"/>
    <property type="molecule type" value="Genomic_DNA"/>
</dbReference>
<dbReference type="InterPro" id="IPR017303">
    <property type="entry name" value="Tim44"/>
</dbReference>
<feature type="coiled-coil region" evidence="17">
    <location>
        <begin position="67"/>
        <end position="117"/>
    </location>
</feature>
<dbReference type="GO" id="GO:0051087">
    <property type="term" value="F:protein-folding chaperone binding"/>
    <property type="evidence" value="ECO:0007669"/>
    <property type="project" value="InterPro"/>
</dbReference>
<dbReference type="InterPro" id="IPR039544">
    <property type="entry name" value="Tim44-like"/>
</dbReference>
<comment type="caution">
    <text evidence="19">The sequence shown here is derived from an EMBL/GenBank/DDBJ whole genome shotgun (WGS) entry which is preliminary data.</text>
</comment>
<evidence type="ECO:0000256" key="16">
    <source>
        <dbReference type="PIRNR" id="PIRNR037871"/>
    </source>
</evidence>
<dbReference type="Gene3D" id="3.10.450.240">
    <property type="match status" value="1"/>
</dbReference>
<dbReference type="GO" id="GO:0005524">
    <property type="term" value="F:ATP binding"/>
    <property type="evidence" value="ECO:0007669"/>
    <property type="project" value="UniProtKB-KW"/>
</dbReference>
<evidence type="ECO:0000256" key="4">
    <source>
        <dbReference type="ARBA" id="ARBA00022553"/>
    </source>
</evidence>
<proteinExistence type="inferred from homology"/>
<evidence type="ECO:0000313" key="20">
    <source>
        <dbReference type="Proteomes" id="UP001209878"/>
    </source>
</evidence>
<evidence type="ECO:0000256" key="2">
    <source>
        <dbReference type="ARBA" id="ARBA00009597"/>
    </source>
</evidence>
<feature type="domain" description="Tim44-like" evidence="18">
    <location>
        <begin position="301"/>
        <end position="450"/>
    </location>
</feature>
<dbReference type="InterPro" id="IPR032710">
    <property type="entry name" value="NTF2-like_dom_sf"/>
</dbReference>
<evidence type="ECO:0000256" key="17">
    <source>
        <dbReference type="SAM" id="Coils"/>
    </source>
</evidence>
<keyword evidence="6 16" id="KW-0999">Mitochondrion inner membrane</keyword>
<dbReference type="GO" id="GO:0030150">
    <property type="term" value="P:protein import into mitochondrial matrix"/>
    <property type="evidence" value="ECO:0007669"/>
    <property type="project" value="InterPro"/>
</dbReference>
<dbReference type="PANTHER" id="PTHR10721">
    <property type="entry name" value="MITOCHONDRIAL IMPORT INNER MEMBRANE TRANSLOCASE SUBUNIT TIM44"/>
    <property type="match status" value="1"/>
</dbReference>
<gene>
    <name evidence="19" type="ORF">NP493_475g00022</name>
</gene>
<evidence type="ECO:0000256" key="5">
    <source>
        <dbReference type="ARBA" id="ARBA00022741"/>
    </source>
</evidence>
<evidence type="ECO:0000256" key="14">
    <source>
        <dbReference type="ARBA" id="ARBA00063163"/>
    </source>
</evidence>
<comment type="subunit">
    <text evidence="14">Probable component of the PAM complex at least composed of a mitochondrial HSP70 protein, GRPEL1 or GRPEL2, TIMM44, TIMM16/PAM16 and TIMM14/DNAJC19. The complex interacts with the TIMM23 component of the TIM23 complex. Interacts with SLC25A4/ANT1 and SLC25A5/ANT2; leading to inhibit the presequence translocase TIMM23, thereby promoting stabilization of PINK1.</text>
</comment>
<dbReference type="PIRSF" id="PIRSF037871">
    <property type="entry name" value="TIM44"/>
    <property type="match status" value="1"/>
</dbReference>
<dbReference type="GO" id="GO:0005743">
    <property type="term" value="C:mitochondrial inner membrane"/>
    <property type="evidence" value="ECO:0007669"/>
    <property type="project" value="UniProtKB-SubCell"/>
</dbReference>
<keyword evidence="9" id="KW-0809">Transit peptide</keyword>
<evidence type="ECO:0000256" key="8">
    <source>
        <dbReference type="ARBA" id="ARBA00022927"/>
    </source>
</evidence>
<dbReference type="SMART" id="SM00978">
    <property type="entry name" value="Tim44"/>
    <property type="match status" value="1"/>
</dbReference>
<comment type="subcellular location">
    <subcellularLocation>
        <location evidence="1">Mitochondrion inner membrane</location>
        <topology evidence="1">Peripheral membrane protein</topology>
        <orientation evidence="1">Matrix side</orientation>
    </subcellularLocation>
</comment>
<keyword evidence="7" id="KW-0067">ATP-binding</keyword>
<dbReference type="Proteomes" id="UP001209878">
    <property type="component" value="Unassembled WGS sequence"/>
</dbReference>
<protein>
    <recommendedName>
        <fullName evidence="15 16">Mitochondrial import inner membrane translocase subunit TIM44</fullName>
    </recommendedName>
</protein>
<reference evidence="19" key="1">
    <citation type="journal article" date="2023" name="Mol. Biol. Evol.">
        <title>Third-Generation Sequencing Reveals the Adaptive Role of the Epigenome in Three Deep-Sea Polychaetes.</title>
        <authorList>
            <person name="Perez M."/>
            <person name="Aroh O."/>
            <person name="Sun Y."/>
            <person name="Lan Y."/>
            <person name="Juniper S.K."/>
            <person name="Young C.R."/>
            <person name="Angers B."/>
            <person name="Qian P.Y."/>
        </authorList>
    </citation>
    <scope>NUCLEOTIDE SEQUENCE</scope>
    <source>
        <strain evidence="19">R07B-5</strain>
    </source>
</reference>
<keyword evidence="17" id="KW-0175">Coiled coil</keyword>
<organism evidence="19 20">
    <name type="scientific">Ridgeia piscesae</name>
    <name type="common">Tubeworm</name>
    <dbReference type="NCBI Taxonomy" id="27915"/>
    <lineage>
        <taxon>Eukaryota</taxon>
        <taxon>Metazoa</taxon>
        <taxon>Spiralia</taxon>
        <taxon>Lophotrochozoa</taxon>
        <taxon>Annelida</taxon>
        <taxon>Polychaeta</taxon>
        <taxon>Sedentaria</taxon>
        <taxon>Canalipalpata</taxon>
        <taxon>Sabellida</taxon>
        <taxon>Siboglinidae</taxon>
        <taxon>Ridgeia</taxon>
    </lineage>
</organism>
<keyword evidence="3 16" id="KW-0813">Transport</keyword>
<dbReference type="Pfam" id="PF04280">
    <property type="entry name" value="Tim44"/>
    <property type="match status" value="1"/>
</dbReference>
<keyword evidence="11 16" id="KW-0496">Mitochondrion</keyword>
<evidence type="ECO:0000256" key="6">
    <source>
        <dbReference type="ARBA" id="ARBA00022792"/>
    </source>
</evidence>
<dbReference type="FunFam" id="3.10.450.240:FF:000001">
    <property type="entry name" value="Mitochondrial import inner membrane translocase subunit TIM44"/>
    <property type="match status" value="1"/>
</dbReference>
<comment type="similarity">
    <text evidence="2 16">Belongs to the Tim44 family.</text>
</comment>
<evidence type="ECO:0000256" key="13">
    <source>
        <dbReference type="ARBA" id="ARBA00057148"/>
    </source>
</evidence>
<keyword evidence="10 16" id="KW-0811">Translocation</keyword>
<evidence type="ECO:0000256" key="9">
    <source>
        <dbReference type="ARBA" id="ARBA00022946"/>
    </source>
</evidence>
<dbReference type="InterPro" id="IPR007379">
    <property type="entry name" value="Tim44-like_dom"/>
</dbReference>
<evidence type="ECO:0000259" key="18">
    <source>
        <dbReference type="SMART" id="SM00978"/>
    </source>
</evidence>
<evidence type="ECO:0000256" key="3">
    <source>
        <dbReference type="ARBA" id="ARBA00022448"/>
    </source>
</evidence>
<dbReference type="AlphaFoldDB" id="A0AAD9NRH8"/>